<evidence type="ECO:0000313" key="3">
    <source>
        <dbReference type="Proteomes" id="UP000249363"/>
    </source>
</evidence>
<dbReference type="GO" id="GO:0120147">
    <property type="term" value="F:formylglycine-generating oxidase activity"/>
    <property type="evidence" value="ECO:0007669"/>
    <property type="project" value="TreeGrafter"/>
</dbReference>
<dbReference type="Pfam" id="PF03781">
    <property type="entry name" value="FGE-sulfatase"/>
    <property type="match status" value="1"/>
</dbReference>
<keyword evidence="3" id="KW-1185">Reference proteome</keyword>
<reference evidence="2 3" key="1">
    <citation type="journal article" date="2017" name="Biotechnol. Biofuels">
        <title>Differential beta-glucosidase expression as a function of carbon source availability in Talaromyces amestolkiae: a genomic and proteomic approach.</title>
        <authorList>
            <person name="de Eugenio L.I."/>
            <person name="Mendez-Liter J.A."/>
            <person name="Nieto-Dominguez M."/>
            <person name="Alonso L."/>
            <person name="Gil-Munoz J."/>
            <person name="Barriuso J."/>
            <person name="Prieto A."/>
            <person name="Martinez M.J."/>
        </authorList>
    </citation>
    <scope>NUCLEOTIDE SEQUENCE [LARGE SCALE GENOMIC DNA]</scope>
    <source>
        <strain evidence="2 3">CIB</strain>
    </source>
</reference>
<dbReference type="AlphaFoldDB" id="A0A364KMD7"/>
<dbReference type="GeneID" id="63789931"/>
<proteinExistence type="predicted"/>
<gene>
    <name evidence="2" type="ORF">BHQ10_000714</name>
</gene>
<sequence>MTVISLLPADAPAFGDQTLFFLPGGTSSVRLKDGYIPLLANFTHEDKAAKGLRKRSADDKHEPSVYFSALEVVRDTRFLFLSGKPWSGKTTLAKYLCYSGATGGLEKARPVIRNESGFVEEESWADCKIDPYYYIIDCFETLKRLIDKFIPETLEKFVKNTSIQQQEALIVLDGIEKAGEQATSLLPNILSFAESLKNVRILILGDTQTCERWILPAPFIRHEILPLLEAQRREALGAILGVKPSEVDIATGAAAANPGIFCLAVPARHQGDLAENTIDSWLSCAVVPPNSPDRLADADFETFSLDVPKDAEPSLSAPLLRRQLLAARHLAALPTTDAALELFSREPLVAQPIIRSLLIRLSSSERCQSFKTLCEDLVRGSPDMAKRGALLVSEFMDQVPDLREHVATHMLAIIAGGTFSVRERVQAGQVLSQLGDPRDLTALADIPAGAFIFGSRSHPNSQPQGELSLGSYRIGVYPVVNRDYTAFVNDTKRKWLSPDHSNIDKLNAPATDLTWHDARAYCEWLTRKWRASKKIGPTEQVRLPTELEWERASNGDLNRLTDSTDPVYPWGLEWKHDAANSEETGLNTTCAVGLFPEGKSPYGCYDMAGQVWEWCSTLWGEDMATPTYAYPWQDDDREAPNAPESVRRVLRGGCFSSGKLKACGTYRGSLEPAGFWRGNGFRIVVSE</sequence>
<dbReference type="Gene3D" id="3.90.1580.10">
    <property type="entry name" value="paralog of FGE (formylglycine-generating enzyme)"/>
    <property type="match status" value="1"/>
</dbReference>
<dbReference type="OrthoDB" id="659at2759"/>
<accession>A0A364KMD7</accession>
<dbReference type="InterPro" id="IPR005532">
    <property type="entry name" value="SUMF_dom"/>
</dbReference>
<protein>
    <recommendedName>
        <fullName evidence="1">Sulfatase-modifying factor enzyme-like domain-containing protein</fullName>
    </recommendedName>
</protein>
<dbReference type="RefSeq" id="XP_040729219.1">
    <property type="nucleotide sequence ID" value="XM_040879803.1"/>
</dbReference>
<evidence type="ECO:0000259" key="1">
    <source>
        <dbReference type="Pfam" id="PF03781"/>
    </source>
</evidence>
<dbReference type="InterPro" id="IPR016187">
    <property type="entry name" value="CTDL_fold"/>
</dbReference>
<feature type="domain" description="Sulfatase-modifying factor enzyme-like" evidence="1">
    <location>
        <begin position="443"/>
        <end position="684"/>
    </location>
</feature>
<dbReference type="Proteomes" id="UP000249363">
    <property type="component" value="Unassembled WGS sequence"/>
</dbReference>
<comment type="caution">
    <text evidence="2">The sequence shown here is derived from an EMBL/GenBank/DDBJ whole genome shotgun (WGS) entry which is preliminary data.</text>
</comment>
<organism evidence="2 3">
    <name type="scientific">Talaromyces amestolkiae</name>
    <dbReference type="NCBI Taxonomy" id="1196081"/>
    <lineage>
        <taxon>Eukaryota</taxon>
        <taxon>Fungi</taxon>
        <taxon>Dikarya</taxon>
        <taxon>Ascomycota</taxon>
        <taxon>Pezizomycotina</taxon>
        <taxon>Eurotiomycetes</taxon>
        <taxon>Eurotiomycetidae</taxon>
        <taxon>Eurotiales</taxon>
        <taxon>Trichocomaceae</taxon>
        <taxon>Talaromyces</taxon>
        <taxon>Talaromyces sect. Talaromyces</taxon>
    </lineage>
</organism>
<dbReference type="InterPro" id="IPR027417">
    <property type="entry name" value="P-loop_NTPase"/>
</dbReference>
<name>A0A364KMD7_TALAM</name>
<dbReference type="InterPro" id="IPR051043">
    <property type="entry name" value="Sulfatase_Mod_Factor_Kinase"/>
</dbReference>
<dbReference type="Gene3D" id="3.40.50.300">
    <property type="entry name" value="P-loop containing nucleotide triphosphate hydrolases"/>
    <property type="match status" value="1"/>
</dbReference>
<dbReference type="EMBL" id="MIKG01000001">
    <property type="protein sequence ID" value="RAO64702.1"/>
    <property type="molecule type" value="Genomic_DNA"/>
</dbReference>
<dbReference type="STRING" id="1196081.A0A364KMD7"/>
<evidence type="ECO:0000313" key="2">
    <source>
        <dbReference type="EMBL" id="RAO64702.1"/>
    </source>
</evidence>
<dbReference type="SUPFAM" id="SSF56436">
    <property type="entry name" value="C-type lectin-like"/>
    <property type="match status" value="1"/>
</dbReference>
<dbReference type="PANTHER" id="PTHR23150:SF19">
    <property type="entry name" value="FORMYLGLYCINE-GENERATING ENZYME"/>
    <property type="match status" value="1"/>
</dbReference>
<dbReference type="PANTHER" id="PTHR23150">
    <property type="entry name" value="SULFATASE MODIFYING FACTOR 1, 2"/>
    <property type="match status" value="1"/>
</dbReference>
<dbReference type="SUPFAM" id="SSF52540">
    <property type="entry name" value="P-loop containing nucleoside triphosphate hydrolases"/>
    <property type="match status" value="1"/>
</dbReference>
<dbReference type="InterPro" id="IPR042095">
    <property type="entry name" value="SUMF_sf"/>
</dbReference>